<evidence type="ECO:0000313" key="4">
    <source>
        <dbReference type="Ensembl" id="ENSPREP00000020529.1"/>
    </source>
</evidence>
<dbReference type="GeneTree" id="ENSGT00940000156038"/>
<keyword evidence="1" id="KW-0732">Signal</keyword>
<organism evidence="4 5">
    <name type="scientific">Poecilia reticulata</name>
    <name type="common">Guppy</name>
    <name type="synonym">Acanthophacelus reticulatus</name>
    <dbReference type="NCBI Taxonomy" id="8081"/>
    <lineage>
        <taxon>Eukaryota</taxon>
        <taxon>Metazoa</taxon>
        <taxon>Chordata</taxon>
        <taxon>Craniata</taxon>
        <taxon>Vertebrata</taxon>
        <taxon>Euteleostomi</taxon>
        <taxon>Actinopterygii</taxon>
        <taxon>Neopterygii</taxon>
        <taxon>Teleostei</taxon>
        <taxon>Neoteleostei</taxon>
        <taxon>Acanthomorphata</taxon>
        <taxon>Ovalentaria</taxon>
        <taxon>Atherinomorphae</taxon>
        <taxon>Cyprinodontiformes</taxon>
        <taxon>Poeciliidae</taxon>
        <taxon>Poeciliinae</taxon>
        <taxon>Poecilia</taxon>
    </lineage>
</organism>
<dbReference type="PANTHER" id="PTHR36191">
    <property type="entry name" value="ENDO/EXONUCLEASE/PHOSPHATASE DOMAIN-CONTAINING PROTEIN-RELATED"/>
    <property type="match status" value="1"/>
</dbReference>
<evidence type="ECO:0000256" key="1">
    <source>
        <dbReference type="ARBA" id="ARBA00022729"/>
    </source>
</evidence>
<reference evidence="4" key="2">
    <citation type="submission" date="2025-08" db="UniProtKB">
        <authorList>
            <consortium name="Ensembl"/>
        </authorList>
    </citation>
    <scope>IDENTIFICATION</scope>
    <source>
        <strain evidence="4">Guanapo</strain>
    </source>
</reference>
<dbReference type="OMA" id="CDKNIDW"/>
<evidence type="ECO:0000313" key="5">
    <source>
        <dbReference type="Proteomes" id="UP000242638"/>
    </source>
</evidence>
<reference evidence="5" key="1">
    <citation type="submission" date="2013-11" db="EMBL/GenBank/DDBJ databases">
        <title>The genomic landscape of the Guanapo guppy.</title>
        <authorList>
            <person name="Kuenstner A."/>
            <person name="Dreyer C."/>
        </authorList>
    </citation>
    <scope>NUCLEOTIDE SEQUENCE</scope>
    <source>
        <strain evidence="5">Guanapo</strain>
    </source>
</reference>
<keyword evidence="5" id="KW-1185">Reference proteome</keyword>
<dbReference type="Proteomes" id="UP000242638">
    <property type="component" value="Unassembled WGS sequence"/>
</dbReference>
<protein>
    <recommendedName>
        <fullName evidence="3">UMOD/GP2/OIT3-like D8C domain-containing protein</fullName>
    </recommendedName>
</protein>
<dbReference type="InterPro" id="IPR057774">
    <property type="entry name" value="D8C_UMOD/GP2/OIT3-like"/>
</dbReference>
<reference evidence="4" key="3">
    <citation type="submission" date="2025-09" db="UniProtKB">
        <authorList>
            <consortium name="Ensembl"/>
        </authorList>
    </citation>
    <scope>IDENTIFICATION</scope>
    <source>
        <strain evidence="4">Guanapo</strain>
    </source>
</reference>
<evidence type="ECO:0000259" key="3">
    <source>
        <dbReference type="Pfam" id="PF23283"/>
    </source>
</evidence>
<dbReference type="Ensembl" id="ENSPRET00000020743.1">
    <property type="protein sequence ID" value="ENSPREP00000020529.1"/>
    <property type="gene ID" value="ENSPREG00000013890.1"/>
</dbReference>
<dbReference type="Pfam" id="PF23283">
    <property type="entry name" value="D8C_UMOD"/>
    <property type="match status" value="1"/>
</dbReference>
<evidence type="ECO:0000256" key="2">
    <source>
        <dbReference type="ARBA" id="ARBA00023157"/>
    </source>
</evidence>
<dbReference type="PANTHER" id="PTHR36191:SF4">
    <property type="entry name" value="VWFD DOMAIN-CONTAINING PROTEIN"/>
    <property type="match status" value="1"/>
</dbReference>
<accession>A0A3P9PFG5</accession>
<name>A0A3P9PFG5_POERE</name>
<keyword evidence="2" id="KW-1015">Disulfide bond</keyword>
<proteinExistence type="predicted"/>
<feature type="domain" description="UMOD/GP2/OIT3-like D8C" evidence="3">
    <location>
        <begin position="48"/>
        <end position="135"/>
    </location>
</feature>
<dbReference type="AlphaFoldDB" id="A0A3P9PFG5"/>
<dbReference type="STRING" id="8081.ENSPREP00000020529"/>
<dbReference type="Bgee" id="ENSPREG00000013890">
    <property type="expression patterns" value="Expressed in caudal fin"/>
</dbReference>
<sequence length="157" mass="17828">TYEQKTLNLHICADPCEHYSVVEDDWRSTNNTSTDIHCDQDIEWRGWYRMFLEQNSARIPERCIAERRCGTHAPLWITEPHPGVLDGIVSRTVCSAWSGSCCYFSTHTVYVKLCHGNYYVYKLAKPSTCHLAYCAGNAQVGDDKGDLMKSICSKGPQ</sequence>